<sequence>MLEDGLIWKGIPDSAKLDVFLGNDGSPRIRWSNRSVLPAPVLSDLAIDADEYWFADRDFAASFADRWIVNTLADIDEYRDSLAQLDAILGEKCPIWNHPRAVALTRRDLAPKVFGGIEGLEVPRVARFAVAHTDAFREVFEREGFTYPVLVRPVSSQTGIGLVKVSSAADWDPLEQFPSLGRIFFMTQFVDFKDERGRYVKIRVCFVDDTISLREYGVSGGWQIGSGGATSPSSGAGVTRSIDQLLERMRDFHNWMELRAICGEMIRRCPLNFWGADLGVRSDRSFVFFEANAAMTMAVPSNVPKKHLGRMEPVYKNIEQRLRASFAKLKEGKAMPVPTLSVREMLARNP</sequence>
<accession>A0ABV7DWV4</accession>
<keyword evidence="2" id="KW-1185">Reference proteome</keyword>
<gene>
    <name evidence="1" type="ORF">ACFOD6_15875</name>
</gene>
<name>A0ABV7DWV4_9RHOB</name>
<evidence type="ECO:0000313" key="1">
    <source>
        <dbReference type="EMBL" id="MFC3087527.1"/>
    </source>
</evidence>
<comment type="caution">
    <text evidence="1">The sequence shown here is derived from an EMBL/GenBank/DDBJ whole genome shotgun (WGS) entry which is preliminary data.</text>
</comment>
<dbReference type="EMBL" id="JBHRSM010000025">
    <property type="protein sequence ID" value="MFC3087527.1"/>
    <property type="molecule type" value="Genomic_DNA"/>
</dbReference>
<dbReference type="Proteomes" id="UP001595445">
    <property type="component" value="Unassembled WGS sequence"/>
</dbReference>
<evidence type="ECO:0008006" key="3">
    <source>
        <dbReference type="Google" id="ProtNLM"/>
    </source>
</evidence>
<protein>
    <recommendedName>
        <fullName evidence="3">ATP-grasp domain-containing protein</fullName>
    </recommendedName>
</protein>
<reference evidence="2" key="1">
    <citation type="journal article" date="2019" name="Int. J. Syst. Evol. Microbiol.">
        <title>The Global Catalogue of Microorganisms (GCM) 10K type strain sequencing project: providing services to taxonomists for standard genome sequencing and annotation.</title>
        <authorList>
            <consortium name="The Broad Institute Genomics Platform"/>
            <consortium name="The Broad Institute Genome Sequencing Center for Infectious Disease"/>
            <person name="Wu L."/>
            <person name="Ma J."/>
        </authorList>
    </citation>
    <scope>NUCLEOTIDE SEQUENCE [LARGE SCALE GENOMIC DNA]</scope>
    <source>
        <strain evidence="2">KCTC 62102</strain>
    </source>
</reference>
<dbReference type="RefSeq" id="WP_197641550.1">
    <property type="nucleotide sequence ID" value="NZ_JAEACP010000001.1"/>
</dbReference>
<organism evidence="1 2">
    <name type="scientific">Tabrizicola soli</name>
    <dbReference type="NCBI Taxonomy" id="2185115"/>
    <lineage>
        <taxon>Bacteria</taxon>
        <taxon>Pseudomonadati</taxon>
        <taxon>Pseudomonadota</taxon>
        <taxon>Alphaproteobacteria</taxon>
        <taxon>Rhodobacterales</taxon>
        <taxon>Paracoccaceae</taxon>
        <taxon>Tabrizicola</taxon>
    </lineage>
</organism>
<evidence type="ECO:0000313" key="2">
    <source>
        <dbReference type="Proteomes" id="UP001595445"/>
    </source>
</evidence>
<proteinExistence type="predicted"/>
<dbReference type="SUPFAM" id="SSF56059">
    <property type="entry name" value="Glutathione synthetase ATP-binding domain-like"/>
    <property type="match status" value="1"/>
</dbReference>